<feature type="region of interest" description="Disordered" evidence="1">
    <location>
        <begin position="42"/>
        <end position="69"/>
    </location>
</feature>
<organism evidence="3 7">
    <name type="scientific">Camelina sativa</name>
    <name type="common">False flax</name>
    <name type="synonym">Myagrum sativum</name>
    <dbReference type="NCBI Taxonomy" id="90675"/>
    <lineage>
        <taxon>Eukaryota</taxon>
        <taxon>Viridiplantae</taxon>
        <taxon>Streptophyta</taxon>
        <taxon>Embryophyta</taxon>
        <taxon>Tracheophyta</taxon>
        <taxon>Spermatophyta</taxon>
        <taxon>Magnoliopsida</taxon>
        <taxon>eudicotyledons</taxon>
        <taxon>Gunneridae</taxon>
        <taxon>Pentapetalae</taxon>
        <taxon>rosids</taxon>
        <taxon>malvids</taxon>
        <taxon>Brassicales</taxon>
        <taxon>Brassicaceae</taxon>
        <taxon>Camelineae</taxon>
        <taxon>Camelina</taxon>
    </lineage>
</organism>
<evidence type="ECO:0000313" key="6">
    <source>
        <dbReference type="RefSeq" id="XP_019093886.1"/>
    </source>
</evidence>
<feature type="compositionally biased region" description="Polar residues" evidence="1">
    <location>
        <begin position="211"/>
        <end position="229"/>
    </location>
</feature>
<evidence type="ECO:0000313" key="4">
    <source>
        <dbReference type="RefSeq" id="XP_019093884.1"/>
    </source>
</evidence>
<feature type="compositionally biased region" description="Basic and acidic residues" evidence="1">
    <location>
        <begin position="231"/>
        <end position="250"/>
    </location>
</feature>
<feature type="compositionally biased region" description="Low complexity" evidence="1">
    <location>
        <begin position="42"/>
        <end position="52"/>
    </location>
</feature>
<dbReference type="PROSITE" id="PS50090">
    <property type="entry name" value="MYB_LIKE"/>
    <property type="match status" value="1"/>
</dbReference>
<evidence type="ECO:0000313" key="5">
    <source>
        <dbReference type="RefSeq" id="XP_019093885.1"/>
    </source>
</evidence>
<sequence length="306" mass="34846">MESDHELNQSTNFVGLMNSQTISFDSLYPNIPTLSSPLPLFSSQVSSAASPSEDTTPSPSQFRRERRKWTPSDDRILISGWLNTSKDAVKGNDQKGKTFWNRVAKYFSDSPLSDGNEKIGPVQCKQRWSKIQDTVGKFCGTYAAAVRAKTSGQNEDDILRTAYDMYYNIYQKKFVLEHCWLELRYDQKWCESVNGKAPEVTNRKRLFDDPTQASASQTGGNIDEPTNTRPIGRDASKAKQRKTHTEAKEEKALKEYQGMWEIKREELLLKERLSKMQILDSLLAKTGPLTPKEEAMKEKLLDLVDD</sequence>
<dbReference type="Pfam" id="PF14303">
    <property type="entry name" value="NAM-associated"/>
    <property type="match status" value="1"/>
</dbReference>
<accession>A0ABM1R4E9</accession>
<dbReference type="Gene3D" id="1.10.10.60">
    <property type="entry name" value="Homeodomain-like"/>
    <property type="match status" value="1"/>
</dbReference>
<dbReference type="RefSeq" id="XP_019093885.1">
    <property type="nucleotide sequence ID" value="XM_019238340.1"/>
</dbReference>
<dbReference type="RefSeq" id="XP_019093887.1">
    <property type="nucleotide sequence ID" value="XM_019238342.1"/>
</dbReference>
<dbReference type="InterPro" id="IPR001005">
    <property type="entry name" value="SANT/Myb"/>
</dbReference>
<name>A0ABM1R4E9_CAMSA</name>
<dbReference type="InterPro" id="IPR029466">
    <property type="entry name" value="NAM-associated_C"/>
</dbReference>
<evidence type="ECO:0000313" key="3">
    <source>
        <dbReference type="Proteomes" id="UP000694864"/>
    </source>
</evidence>
<gene>
    <name evidence="4 5 6 7 8" type="primary">LOC104754020</name>
</gene>
<reference evidence="4 5" key="3">
    <citation type="submission" date="2025-05" db="UniProtKB">
        <authorList>
            <consortium name="RefSeq"/>
        </authorList>
    </citation>
    <scope>IDENTIFICATION</scope>
    <source>
        <tissue evidence="4 5">Leaf</tissue>
    </source>
</reference>
<keyword evidence="3" id="KW-1185">Reference proteome</keyword>
<evidence type="ECO:0000313" key="7">
    <source>
        <dbReference type="RefSeq" id="XP_019093887.1"/>
    </source>
</evidence>
<protein>
    <submittedName>
        <fullName evidence="4 5">Glutathione S-transferase T3-like</fullName>
    </submittedName>
</protein>
<dbReference type="RefSeq" id="XP_019093886.1">
    <property type="nucleotide sequence ID" value="XM_019238341.1"/>
</dbReference>
<dbReference type="PANTHER" id="PTHR45023">
    <property type="match status" value="1"/>
</dbReference>
<dbReference type="RefSeq" id="XP_019093884.1">
    <property type="nucleotide sequence ID" value="XM_019238339.1"/>
</dbReference>
<dbReference type="Proteomes" id="UP000694864">
    <property type="component" value="Chromosome 16"/>
</dbReference>
<reference evidence="3" key="2">
    <citation type="journal article" date="2014" name="Nat. Commun.">
        <title>The emerging biofuel crop Camelina sativa retains a highly undifferentiated hexaploid genome structure.</title>
        <authorList>
            <person name="Kagale S."/>
            <person name="Koh C."/>
            <person name="Nixon J."/>
            <person name="Bollina V."/>
            <person name="Clarke W.E."/>
            <person name="Tuteja R."/>
            <person name="Spillane C."/>
            <person name="Robinson S.J."/>
            <person name="Links M.G."/>
            <person name="Clarke C."/>
            <person name="Higgins E.E."/>
            <person name="Huebert T."/>
            <person name="Sharpe A.G."/>
            <person name="Parkin I.A."/>
        </authorList>
    </citation>
    <scope>NUCLEOTIDE SEQUENCE [LARGE SCALE GENOMIC DNA]</scope>
    <source>
        <strain evidence="3">r\DH55</strain>
    </source>
</reference>
<reference evidence="3" key="1">
    <citation type="journal article" date="1997" name="Nucleic Acids Res.">
        <title>tRNAscan-SE: a program for improved detection of transfer RNA genes in genomic sequence.</title>
        <authorList>
            <person name="Lowe T.M."/>
            <person name="Eddy S.R."/>
        </authorList>
    </citation>
    <scope>NUCLEOTIDE SEQUENCE [LARGE SCALE GENOMIC DNA]</scope>
    <source>
        <strain evidence="3">r\DH55</strain>
    </source>
</reference>
<dbReference type="GeneID" id="104754020"/>
<feature type="domain" description="Myb-like" evidence="2">
    <location>
        <begin position="61"/>
        <end position="132"/>
    </location>
</feature>
<dbReference type="RefSeq" id="XP_019093888.1">
    <property type="nucleotide sequence ID" value="XM_019238343.1"/>
</dbReference>
<proteinExistence type="predicted"/>
<evidence type="ECO:0000259" key="2">
    <source>
        <dbReference type="PROSITE" id="PS50090"/>
    </source>
</evidence>
<evidence type="ECO:0000256" key="1">
    <source>
        <dbReference type="SAM" id="MobiDB-lite"/>
    </source>
</evidence>
<dbReference type="PANTHER" id="PTHR45023:SF4">
    <property type="entry name" value="GLYCINE-RICH PROTEIN-RELATED"/>
    <property type="match status" value="1"/>
</dbReference>
<feature type="region of interest" description="Disordered" evidence="1">
    <location>
        <begin position="209"/>
        <end position="250"/>
    </location>
</feature>
<evidence type="ECO:0000313" key="8">
    <source>
        <dbReference type="RefSeq" id="XP_019093888.1"/>
    </source>
</evidence>